<feature type="chain" id="PRO_5045800153" evidence="1">
    <location>
        <begin position="18"/>
        <end position="186"/>
    </location>
</feature>
<dbReference type="EMBL" id="JAMSCK010000004">
    <property type="protein sequence ID" value="MCM8570310.1"/>
    <property type="molecule type" value="Genomic_DNA"/>
</dbReference>
<keyword evidence="1" id="KW-0732">Signal</keyword>
<sequence>MIVAITMTLLASGPILAQGMPVYDNTNFISLVKSLVESAKQTANLVKTVNFLKAQKENIEKVNSVIQDLQAVREIGRNNQRLINVMQNDLRDILDSPYIRPDEVTRVTESFNAVVENSLATMDFIDEILSSDHLKMTDAERAEVLKQKELESQEMVNDVRLKTKRYQEIISFRKMQDKINNRETAF</sequence>
<comment type="caution">
    <text evidence="2">The sequence shown here is derived from an EMBL/GenBank/DDBJ whole genome shotgun (WGS) entry which is preliminary data.</text>
</comment>
<protein>
    <submittedName>
        <fullName evidence="2">Conjugal transfer protein</fullName>
    </submittedName>
</protein>
<organism evidence="2 3">
    <name type="scientific">Gramella jeungdoensis</name>
    <dbReference type="NCBI Taxonomy" id="708091"/>
    <lineage>
        <taxon>Bacteria</taxon>
        <taxon>Pseudomonadati</taxon>
        <taxon>Bacteroidota</taxon>
        <taxon>Flavobacteriia</taxon>
        <taxon>Flavobacteriales</taxon>
        <taxon>Flavobacteriaceae</taxon>
        <taxon>Christiangramia</taxon>
    </lineage>
</organism>
<proteinExistence type="predicted"/>
<evidence type="ECO:0000313" key="2">
    <source>
        <dbReference type="EMBL" id="MCM8570310.1"/>
    </source>
</evidence>
<accession>A0ABT0Z4H2</accession>
<evidence type="ECO:0000313" key="3">
    <source>
        <dbReference type="Proteomes" id="UP001155077"/>
    </source>
</evidence>
<gene>
    <name evidence="2" type="ORF">NE848_13035</name>
</gene>
<dbReference type="RefSeq" id="WP_252114477.1">
    <property type="nucleotide sequence ID" value="NZ_JAMSCK010000004.1"/>
</dbReference>
<reference evidence="2" key="1">
    <citation type="submission" date="2022-06" db="EMBL/GenBank/DDBJ databases">
        <title>Gramella sediminis sp. nov., isolated from deep-sea sediment of the Indian Ocean.</title>
        <authorList>
            <person name="Yang L."/>
        </authorList>
    </citation>
    <scope>NUCLEOTIDE SEQUENCE</scope>
    <source>
        <strain evidence="2">HMD3159</strain>
    </source>
</reference>
<feature type="signal peptide" evidence="1">
    <location>
        <begin position="1"/>
        <end position="17"/>
    </location>
</feature>
<keyword evidence="3" id="KW-1185">Reference proteome</keyword>
<name>A0ABT0Z4H2_9FLAO</name>
<dbReference type="Proteomes" id="UP001155077">
    <property type="component" value="Unassembled WGS sequence"/>
</dbReference>
<evidence type="ECO:0000256" key="1">
    <source>
        <dbReference type="SAM" id="SignalP"/>
    </source>
</evidence>